<keyword evidence="8 15" id="KW-0268">Exocytosis</keyword>
<keyword evidence="12" id="KW-0472">Membrane</keyword>
<sequence>MERQSTTFILMKIIRDLNFNTNTEAREQQRRFVNERFQRSNTKIDHCIKSSAADLTELITNFSDIYTSIEQSKNRVQNVRERLRECKNLLLLKRQDIRKLWLLTSEQNALVKIYQNIDELKHVPLRLQFYLNKHLYIHASLLLLKAKEHQELRLINALSDIDTQLKDERVSLEHQLRSELINQLFEKPCRDILGNKNVSSSTNSTLLTNKNDHNYLSRIRENRLLRKQLDQDFESGKLLFESHSLAIIPDKYMLVDIRQQAPELYLDVLLQSLSILSRLNETLDYLQKQLHEQFHRIVLRTTQHIVDSNFVLHSNNSHQNLMVNNPDCLRDLLETCYEQFKLVVKNIEYILNILKFIQEHQAPVQIQQQEYIGIQTAENQRNLKSEQKQSIPVPVQFEIPYLFSIELAWETLQQVLSEVLNEYIEYNNTIDGSSPNSSLVSSSTDYSNRHSVVDFSQYLTKKAPPRSQQIPRLFEFSQSAQFNSMTSYLQEQNRFVIKQETTTATAATSYKQYVCKPNYRNITAVHDILQRIIEDIDANFKLHPTKRILDRKLTEFIRDRFIGRVIKDIRESAQLSSSTATADQNRLAELVPVVLQKQLQLPIPILQSTYSIFKSCEELCALVKCLPPYADDFCQAIIDLLFKHRESCNKLFLSIVERNDSPGTSIYSNEWVKDADINRHLRTMPAFDAFIRMAKQQHSANNDNQDDNADNIRFRQTKETETLLINFSQNEMNLDDICTTYKHIKLLANIHESLDWLYCKLSYYFDILDKCLNDTKHLDALTQTTVTSGYASRSLKQNHHQYEQLKLSRVNLEIFSNAMKTTLTLSYDILLVLFLEIRLHCFYHLSLLFRNASHYASVIDTDPDENIMTLNRDLTRLQETLHSALNEKKFSFLFQGLGFVLATILIRSAPRFIRISETGVTKMCRNIFAIEQTLTQIRTVGDAELMRAHRYYELLYATKPDEIIAVIEEHGPEYSEQDYIHLLQLKHRSFPASESGNFDLTKYEQIVKKALHPNSATQNKIVNGQANRQNMGFTLYSLIEAALLCVNAVAVLNEQRFLSRLSGGGANPQPYPGAGGYVDDYQNAGGTKRQLLNLIRSVRTVMRVPLIAFNIITIIMSAVTGETPLNLEKDIERAIVLLDHLRTTSEIPETKLLELQRILQSDFFHAVREVYEKIYETVSITGSTEIRANAAAKATVAAFAASEGHSHPRVIELPKTAEGLGFNVMGGREQNSPIYISRIIPNGVAWKHGGLKKGDQLLSVDGVSVENEYHEKAVELLKQAQISVKLVVRYSPQVLIEMENRFEKQRTARRQPPTSTTPINK</sequence>
<dbReference type="PROSITE" id="PS51022">
    <property type="entry name" value="L27"/>
    <property type="match status" value="1"/>
</dbReference>
<dbReference type="GO" id="GO:0098839">
    <property type="term" value="C:postsynaptic density membrane"/>
    <property type="evidence" value="ECO:0007669"/>
    <property type="project" value="UniProtKB-SubCell"/>
</dbReference>
<comment type="caution">
    <text evidence="19">The sequence shown here is derived from an EMBL/GenBank/DDBJ whole genome shotgun (WGS) entry which is preliminary data.</text>
</comment>
<evidence type="ECO:0000256" key="1">
    <source>
        <dbReference type="ARBA" id="ARBA00004171"/>
    </source>
</evidence>
<keyword evidence="6 15" id="KW-0813">Transport</keyword>
<dbReference type="GO" id="GO:0032584">
    <property type="term" value="C:growth cone membrane"/>
    <property type="evidence" value="ECO:0007669"/>
    <property type="project" value="TreeGrafter"/>
</dbReference>
<evidence type="ECO:0000256" key="5">
    <source>
        <dbReference type="ARBA" id="ARBA00022427"/>
    </source>
</evidence>
<protein>
    <recommendedName>
        <fullName evidence="15">Exocyst complex component Sec8</fullName>
    </recommendedName>
</protein>
<keyword evidence="7" id="KW-1003">Cell membrane</keyword>
<dbReference type="InterPro" id="IPR013880">
    <property type="entry name" value="Yos1"/>
</dbReference>
<organism evidence="19 21">
    <name type="scientific">Rotaria magnacalcarata</name>
    <dbReference type="NCBI Taxonomy" id="392030"/>
    <lineage>
        <taxon>Eukaryota</taxon>
        <taxon>Metazoa</taxon>
        <taxon>Spiralia</taxon>
        <taxon>Gnathifera</taxon>
        <taxon>Rotifera</taxon>
        <taxon>Eurotatoria</taxon>
        <taxon>Bdelloidea</taxon>
        <taxon>Philodinida</taxon>
        <taxon>Philodinidae</taxon>
        <taxon>Rotaria</taxon>
    </lineage>
</organism>
<dbReference type="InterPro" id="IPR036892">
    <property type="entry name" value="L27_dom_sf"/>
</dbReference>
<dbReference type="GO" id="GO:0006904">
    <property type="term" value="P:vesicle docking involved in exocytosis"/>
    <property type="evidence" value="ECO:0007669"/>
    <property type="project" value="InterPro"/>
</dbReference>
<dbReference type="SUPFAM" id="SSF101288">
    <property type="entry name" value="L27 domain"/>
    <property type="match status" value="1"/>
</dbReference>
<feature type="domain" description="PDZ" evidence="16">
    <location>
        <begin position="1210"/>
        <end position="1292"/>
    </location>
</feature>
<dbReference type="GO" id="GO:0005923">
    <property type="term" value="C:bicellular tight junction"/>
    <property type="evidence" value="ECO:0007669"/>
    <property type="project" value="UniProtKB-SubCell"/>
</dbReference>
<dbReference type="GO" id="GO:0006612">
    <property type="term" value="P:protein targeting to membrane"/>
    <property type="evidence" value="ECO:0007669"/>
    <property type="project" value="UniProtKB-UniRule"/>
</dbReference>
<dbReference type="InterPro" id="IPR048630">
    <property type="entry name" value="Sec8_M"/>
</dbReference>
<comment type="similarity">
    <text evidence="4 15">Belongs to the SEC8 family.</text>
</comment>
<feature type="domain" description="L27" evidence="17">
    <location>
        <begin position="1127"/>
        <end position="1182"/>
    </location>
</feature>
<evidence type="ECO:0000256" key="3">
    <source>
        <dbReference type="ARBA" id="ARBA00008546"/>
    </source>
</evidence>
<dbReference type="InterPro" id="IPR004172">
    <property type="entry name" value="L27_dom"/>
</dbReference>
<dbReference type="FunFam" id="2.30.42.10:FF:000039">
    <property type="entry name" value="Lin-7 homolog B"/>
    <property type="match status" value="1"/>
</dbReference>
<evidence type="ECO:0000259" key="16">
    <source>
        <dbReference type="PROSITE" id="PS50106"/>
    </source>
</evidence>
<keyword evidence="9 15" id="KW-0653">Protein transport</keyword>
<dbReference type="Pfam" id="PF00595">
    <property type="entry name" value="PDZ"/>
    <property type="match status" value="1"/>
</dbReference>
<evidence type="ECO:0000256" key="13">
    <source>
        <dbReference type="ARBA" id="ARBA00023257"/>
    </source>
</evidence>
<dbReference type="Proteomes" id="UP000663834">
    <property type="component" value="Unassembled WGS sequence"/>
</dbReference>
<evidence type="ECO:0000256" key="10">
    <source>
        <dbReference type="ARBA" id="ARBA00022949"/>
    </source>
</evidence>
<dbReference type="Gene3D" id="2.30.42.10">
    <property type="match status" value="1"/>
</dbReference>
<keyword evidence="5" id="KW-0796">Tight junction</keyword>
<dbReference type="PANTHER" id="PTHR14146">
    <property type="entry name" value="EXOCYST COMPLEX COMPONENT 4"/>
    <property type="match status" value="1"/>
</dbReference>
<dbReference type="Pfam" id="PF20652">
    <property type="entry name" value="Sec8_C"/>
    <property type="match status" value="1"/>
</dbReference>
<evidence type="ECO:0000256" key="6">
    <source>
        <dbReference type="ARBA" id="ARBA00022448"/>
    </source>
</evidence>
<dbReference type="SUPFAM" id="SSF50156">
    <property type="entry name" value="PDZ domain-like"/>
    <property type="match status" value="1"/>
</dbReference>
<dbReference type="EMBL" id="CAJNOW010013383">
    <property type="protein sequence ID" value="CAF1620463.1"/>
    <property type="molecule type" value="Genomic_DNA"/>
</dbReference>
<evidence type="ECO:0000313" key="19">
    <source>
        <dbReference type="EMBL" id="CAF1620463.1"/>
    </source>
</evidence>
<accession>A0A816CEA3</accession>
<evidence type="ECO:0000256" key="8">
    <source>
        <dbReference type="ARBA" id="ARBA00022483"/>
    </source>
</evidence>
<dbReference type="EMBL" id="CAJNOV010000767">
    <property type="protein sequence ID" value="CAF1037962.1"/>
    <property type="molecule type" value="Genomic_DNA"/>
</dbReference>
<evidence type="ECO:0000256" key="12">
    <source>
        <dbReference type="ARBA" id="ARBA00023136"/>
    </source>
</evidence>
<evidence type="ECO:0000256" key="9">
    <source>
        <dbReference type="ARBA" id="ARBA00022927"/>
    </source>
</evidence>
<dbReference type="PROSITE" id="PS50106">
    <property type="entry name" value="PDZ"/>
    <property type="match status" value="1"/>
</dbReference>
<comment type="similarity">
    <text evidence="3">Belongs to the lin-7 family.</text>
</comment>
<dbReference type="Proteomes" id="UP000663855">
    <property type="component" value="Unassembled WGS sequence"/>
</dbReference>
<reference evidence="19" key="1">
    <citation type="submission" date="2021-02" db="EMBL/GenBank/DDBJ databases">
        <authorList>
            <person name="Nowell W R."/>
        </authorList>
    </citation>
    <scope>NUCLEOTIDE SEQUENCE</scope>
</reference>
<evidence type="ECO:0000313" key="20">
    <source>
        <dbReference type="EMBL" id="CAF3797906.1"/>
    </source>
</evidence>
<proteinExistence type="inferred from homology"/>
<dbReference type="PANTHER" id="PTHR14146:SF0">
    <property type="entry name" value="EXOCYST COMPLEX COMPONENT 4"/>
    <property type="match status" value="1"/>
</dbReference>
<evidence type="ECO:0000256" key="15">
    <source>
        <dbReference type="RuleBase" id="RU367079"/>
    </source>
</evidence>
<evidence type="ECO:0000256" key="2">
    <source>
        <dbReference type="ARBA" id="ARBA00004435"/>
    </source>
</evidence>
<dbReference type="GO" id="GO:0006893">
    <property type="term" value="P:Golgi to plasma membrane transport"/>
    <property type="evidence" value="ECO:0007669"/>
    <property type="project" value="TreeGrafter"/>
</dbReference>
<evidence type="ECO:0000256" key="7">
    <source>
        <dbReference type="ARBA" id="ARBA00022475"/>
    </source>
</evidence>
<comment type="function">
    <text evidence="15">Component of the exocyst complex involved in the docking of exocytic vesicles with fusion sites on the plasma membrane.</text>
</comment>
<dbReference type="CDD" id="cd06796">
    <property type="entry name" value="PDZ_Lin-7-like"/>
    <property type="match status" value="1"/>
</dbReference>
<name>A0A816CEA3_9BILA</name>
<dbReference type="GO" id="GO:0000145">
    <property type="term" value="C:exocyst"/>
    <property type="evidence" value="ECO:0007669"/>
    <property type="project" value="UniProtKB-UniRule"/>
</dbReference>
<dbReference type="OrthoDB" id="272977at2759"/>
<dbReference type="InterPro" id="IPR036034">
    <property type="entry name" value="PDZ_sf"/>
</dbReference>
<evidence type="ECO:0000259" key="17">
    <source>
        <dbReference type="PROSITE" id="PS51022"/>
    </source>
</evidence>
<evidence type="ECO:0000256" key="4">
    <source>
        <dbReference type="ARBA" id="ARBA00010470"/>
    </source>
</evidence>
<dbReference type="InterPro" id="IPR014775">
    <property type="entry name" value="L27_C"/>
</dbReference>
<dbReference type="GO" id="GO:0007268">
    <property type="term" value="P:chemical synaptic transmission"/>
    <property type="evidence" value="ECO:0007669"/>
    <property type="project" value="TreeGrafter"/>
</dbReference>
<dbReference type="Proteomes" id="UP000681967">
    <property type="component" value="Unassembled WGS sequence"/>
</dbReference>
<keyword evidence="10" id="KW-0965">Cell junction</keyword>
<dbReference type="InterPro" id="IPR039682">
    <property type="entry name" value="Sec8/EXOC4"/>
</dbReference>
<dbReference type="GO" id="GO:0015031">
    <property type="term" value="P:protein transport"/>
    <property type="evidence" value="ECO:0007669"/>
    <property type="project" value="UniProtKB-KW"/>
</dbReference>
<dbReference type="InterPro" id="IPR001478">
    <property type="entry name" value="PDZ"/>
</dbReference>
<keyword evidence="13" id="KW-0628">Postsynaptic cell membrane</keyword>
<dbReference type="Pfam" id="PF08571">
    <property type="entry name" value="Yos1"/>
    <property type="match status" value="1"/>
</dbReference>
<dbReference type="GO" id="GO:0090522">
    <property type="term" value="P:vesicle tethering involved in exocytosis"/>
    <property type="evidence" value="ECO:0007669"/>
    <property type="project" value="UniProtKB-UniRule"/>
</dbReference>
<dbReference type="Pfam" id="PF02828">
    <property type="entry name" value="L27"/>
    <property type="match status" value="1"/>
</dbReference>
<keyword evidence="11" id="KW-0770">Synapse</keyword>
<dbReference type="InterPro" id="IPR007191">
    <property type="entry name" value="Sec8_exocyst_N"/>
</dbReference>
<dbReference type="Gene3D" id="1.10.287.650">
    <property type="entry name" value="L27 domain"/>
    <property type="match status" value="1"/>
</dbReference>
<gene>
    <name evidence="20" type="ORF">BYL167_LOCUS2827</name>
    <name evidence="18" type="ORF">CJN711_LOCUS4129</name>
    <name evidence="19" type="ORF">KQP761_LOCUS24607</name>
</gene>
<dbReference type="SMART" id="SM00569">
    <property type="entry name" value="L27"/>
    <property type="match status" value="1"/>
</dbReference>
<dbReference type="GO" id="GO:0016323">
    <property type="term" value="C:basolateral plasma membrane"/>
    <property type="evidence" value="ECO:0007669"/>
    <property type="project" value="UniProtKB-SubCell"/>
</dbReference>
<evidence type="ECO:0000313" key="21">
    <source>
        <dbReference type="Proteomes" id="UP000663834"/>
    </source>
</evidence>
<evidence type="ECO:0000256" key="14">
    <source>
        <dbReference type="ARBA" id="ARBA00034098"/>
    </source>
</evidence>
<evidence type="ECO:0000256" key="11">
    <source>
        <dbReference type="ARBA" id="ARBA00023018"/>
    </source>
</evidence>
<comment type="subcellular location">
    <subcellularLocation>
        <location evidence="1">Basolateral cell membrane</location>
        <topology evidence="1">Peripheral membrane protein</topology>
    </subcellularLocation>
    <subcellularLocation>
        <location evidence="2">Cell junction</location>
        <location evidence="2">Tight junction</location>
    </subcellularLocation>
    <subcellularLocation>
        <location evidence="14">Postsynaptic density membrane</location>
        <topology evidence="14">Peripheral membrane protein</topology>
    </subcellularLocation>
</comment>
<evidence type="ECO:0000313" key="18">
    <source>
        <dbReference type="EMBL" id="CAF1037962.1"/>
    </source>
</evidence>
<dbReference type="Pfam" id="PF04048">
    <property type="entry name" value="Sec8_N"/>
    <property type="match status" value="1"/>
</dbReference>
<dbReference type="EMBL" id="CAJOBH010000514">
    <property type="protein sequence ID" value="CAF3797906.1"/>
    <property type="molecule type" value="Genomic_DNA"/>
</dbReference>
<dbReference type="SMART" id="SM00228">
    <property type="entry name" value="PDZ"/>
    <property type="match status" value="1"/>
</dbReference>